<dbReference type="InterPro" id="IPR012337">
    <property type="entry name" value="RNaseH-like_sf"/>
</dbReference>
<reference evidence="7 8" key="1">
    <citation type="submission" date="2018-10" db="EMBL/GenBank/DDBJ databases">
        <title>Propionibacterium australiense Genome Sequencing and Assembly.</title>
        <authorList>
            <person name="Bernier A.-M."/>
            <person name="Bernard K."/>
        </authorList>
    </citation>
    <scope>NUCLEOTIDE SEQUENCE [LARGE SCALE GENOMIC DNA]</scope>
    <source>
        <strain evidence="7 8">NML98A078</strain>
    </source>
</reference>
<comment type="similarity">
    <text evidence="5">Belongs to the YqgF HJR family.</text>
</comment>
<organism evidence="7 8">
    <name type="scientific">Propionibacterium australiense</name>
    <dbReference type="NCBI Taxonomy" id="119981"/>
    <lineage>
        <taxon>Bacteria</taxon>
        <taxon>Bacillati</taxon>
        <taxon>Actinomycetota</taxon>
        <taxon>Actinomycetes</taxon>
        <taxon>Propionibacteriales</taxon>
        <taxon>Propionibacteriaceae</taxon>
        <taxon>Propionibacterium</taxon>
    </lineage>
</organism>
<dbReference type="AlphaFoldDB" id="A0A8B3FLI7"/>
<evidence type="ECO:0000259" key="6">
    <source>
        <dbReference type="SMART" id="SM00732"/>
    </source>
</evidence>
<comment type="caution">
    <text evidence="7">The sequence shown here is derived from an EMBL/GenBank/DDBJ whole genome shotgun (WGS) entry which is preliminary data.</text>
</comment>
<evidence type="ECO:0000313" key="7">
    <source>
        <dbReference type="EMBL" id="RLP12750.1"/>
    </source>
</evidence>
<evidence type="ECO:0000256" key="2">
    <source>
        <dbReference type="ARBA" id="ARBA00022517"/>
    </source>
</evidence>
<sequence length="168" mass="18060">MSSSAEDSAPVSPDAPRWRPGVRLCLDWGRARIGVAACDRDGVLAYPVATVPNDDDVMVAIRSLVADYQPLEIVMGLPTDLRGNKAGVAARAMRKNARRVNSETNLPVRMLDERLTTVAAARRLAATGKDARVRRSIIDQAAAVAILEQAIDMEKRSGTAPGEVIDRA</sequence>
<evidence type="ECO:0000256" key="3">
    <source>
        <dbReference type="ARBA" id="ARBA00022722"/>
    </source>
</evidence>
<proteinExistence type="inferred from homology"/>
<dbReference type="NCBIfam" id="TIGR00250">
    <property type="entry name" value="RNAse_H_YqgF"/>
    <property type="match status" value="1"/>
</dbReference>
<dbReference type="InterPro" id="IPR006641">
    <property type="entry name" value="YqgF/RNaseH-like_dom"/>
</dbReference>
<name>A0A8B3FLI7_9ACTN</name>
<dbReference type="HAMAP" id="MF_00651">
    <property type="entry name" value="Nuclease_YqgF"/>
    <property type="match status" value="1"/>
</dbReference>
<comment type="subcellular location">
    <subcellularLocation>
        <location evidence="5">Cytoplasm</location>
    </subcellularLocation>
</comment>
<gene>
    <name evidence="7" type="primary">ruvX</name>
    <name evidence="7" type="ORF">D7U36_01820</name>
</gene>
<accession>A0A8B3FLI7</accession>
<keyword evidence="4 5" id="KW-0378">Hydrolase</keyword>
<comment type="function">
    <text evidence="5">Could be a nuclease involved in processing of the 5'-end of pre-16S rRNA.</text>
</comment>
<dbReference type="Pfam" id="PF03652">
    <property type="entry name" value="RuvX"/>
    <property type="match status" value="1"/>
</dbReference>
<keyword evidence="1 5" id="KW-0963">Cytoplasm</keyword>
<evidence type="ECO:0000256" key="4">
    <source>
        <dbReference type="ARBA" id="ARBA00022801"/>
    </source>
</evidence>
<evidence type="ECO:0000256" key="1">
    <source>
        <dbReference type="ARBA" id="ARBA00022490"/>
    </source>
</evidence>
<dbReference type="InterPro" id="IPR037027">
    <property type="entry name" value="YqgF/RNaseH-like_dom_sf"/>
</dbReference>
<dbReference type="GO" id="GO:0000967">
    <property type="term" value="P:rRNA 5'-end processing"/>
    <property type="evidence" value="ECO:0007669"/>
    <property type="project" value="UniProtKB-UniRule"/>
</dbReference>
<dbReference type="EMBL" id="RCIW01000002">
    <property type="protein sequence ID" value="RLP12750.1"/>
    <property type="molecule type" value="Genomic_DNA"/>
</dbReference>
<dbReference type="RefSeq" id="WP_119160604.1">
    <property type="nucleotide sequence ID" value="NZ_LR134442.1"/>
</dbReference>
<evidence type="ECO:0000313" key="8">
    <source>
        <dbReference type="Proteomes" id="UP000279336"/>
    </source>
</evidence>
<dbReference type="Gene3D" id="3.30.420.140">
    <property type="entry name" value="YqgF/RNase H-like domain"/>
    <property type="match status" value="1"/>
</dbReference>
<dbReference type="SUPFAM" id="SSF53098">
    <property type="entry name" value="Ribonuclease H-like"/>
    <property type="match status" value="1"/>
</dbReference>
<dbReference type="CDD" id="cd16964">
    <property type="entry name" value="YqgF"/>
    <property type="match status" value="1"/>
</dbReference>
<dbReference type="GO" id="GO:0004518">
    <property type="term" value="F:nuclease activity"/>
    <property type="evidence" value="ECO:0007669"/>
    <property type="project" value="UniProtKB-KW"/>
</dbReference>
<dbReference type="GO" id="GO:0016788">
    <property type="term" value="F:hydrolase activity, acting on ester bonds"/>
    <property type="evidence" value="ECO:0007669"/>
    <property type="project" value="UniProtKB-UniRule"/>
</dbReference>
<dbReference type="OrthoDB" id="9790539at2"/>
<feature type="domain" description="YqgF/RNase H-like" evidence="6">
    <location>
        <begin position="21"/>
        <end position="120"/>
    </location>
</feature>
<protein>
    <recommendedName>
        <fullName evidence="5">Putative pre-16S rRNA nuclease</fullName>
        <ecNumber evidence="5">3.1.-.-</ecNumber>
    </recommendedName>
</protein>
<evidence type="ECO:0000256" key="5">
    <source>
        <dbReference type="HAMAP-Rule" id="MF_00651"/>
    </source>
</evidence>
<dbReference type="Proteomes" id="UP000279336">
    <property type="component" value="Unassembled WGS sequence"/>
</dbReference>
<dbReference type="PANTHER" id="PTHR33317">
    <property type="entry name" value="POLYNUCLEOTIDYL TRANSFERASE, RIBONUCLEASE H-LIKE SUPERFAMILY PROTEIN"/>
    <property type="match status" value="1"/>
</dbReference>
<dbReference type="EC" id="3.1.-.-" evidence="5"/>
<dbReference type="PANTHER" id="PTHR33317:SF4">
    <property type="entry name" value="POLYNUCLEOTIDYL TRANSFERASE, RIBONUCLEASE H-LIKE SUPERFAMILY PROTEIN"/>
    <property type="match status" value="1"/>
</dbReference>
<dbReference type="SMART" id="SM00732">
    <property type="entry name" value="YqgFc"/>
    <property type="match status" value="1"/>
</dbReference>
<keyword evidence="3 5" id="KW-0540">Nuclease</keyword>
<dbReference type="InterPro" id="IPR005227">
    <property type="entry name" value="YqgF"/>
</dbReference>
<keyword evidence="2 5" id="KW-0690">Ribosome biogenesis</keyword>
<dbReference type="GO" id="GO:0005829">
    <property type="term" value="C:cytosol"/>
    <property type="evidence" value="ECO:0007669"/>
    <property type="project" value="TreeGrafter"/>
</dbReference>